<dbReference type="PANTHER" id="PTHR42760">
    <property type="entry name" value="SHORT-CHAIN DEHYDROGENASES/REDUCTASES FAMILY MEMBER"/>
    <property type="match status" value="1"/>
</dbReference>
<dbReference type="Gene3D" id="3.40.50.720">
    <property type="entry name" value="NAD(P)-binding Rossmann-like Domain"/>
    <property type="match status" value="1"/>
</dbReference>
<dbReference type="eggNOG" id="COG1028">
    <property type="taxonomic scope" value="Bacteria"/>
</dbReference>
<keyword evidence="3" id="KW-1185">Reference proteome</keyword>
<dbReference type="STRING" id="744872.Spica_1986"/>
<evidence type="ECO:0000313" key="2">
    <source>
        <dbReference type="EMBL" id="AEJ20114.1"/>
    </source>
</evidence>
<dbReference type="GO" id="GO:0009010">
    <property type="term" value="F:sorbitol-6-phosphate 2-dehydrogenase activity"/>
    <property type="evidence" value="ECO:0007669"/>
    <property type="project" value="UniProtKB-EC"/>
</dbReference>
<dbReference type="InterPro" id="IPR020904">
    <property type="entry name" value="Sc_DH/Rdtase_CS"/>
</dbReference>
<dbReference type="SUPFAM" id="SSF51735">
    <property type="entry name" value="NAD(P)-binding Rossmann-fold domains"/>
    <property type="match status" value="1"/>
</dbReference>
<dbReference type="AlphaFoldDB" id="F8EXV0"/>
<dbReference type="InterPro" id="IPR036291">
    <property type="entry name" value="NAD(P)-bd_dom_sf"/>
</dbReference>
<dbReference type="PROSITE" id="PS00061">
    <property type="entry name" value="ADH_SHORT"/>
    <property type="match status" value="1"/>
</dbReference>
<reference evidence="3" key="1">
    <citation type="journal article" date="2013" name="Stand. Genomic Sci.">
        <title>Genome sequence of the thermophilic fresh-water bacterium Spirochaeta caldaria type strain (H1(T)), reclassification of Spirochaeta caldaria, Spirochaeta stenostrepta, and Spirochaeta zuelzerae in the genus Treponema as Treponema caldaria comb. nov., Treponema stenostrepta comb. nov., and Treponema zuelzerae comb. nov., and emendation of the genus Treponema.</title>
        <authorList>
            <person name="Abt B."/>
            <person name="Goker M."/>
            <person name="Scheuner C."/>
            <person name="Han C."/>
            <person name="Lu M."/>
            <person name="Misra M."/>
            <person name="Lapidus A."/>
            <person name="Nolan M."/>
            <person name="Lucas S."/>
            <person name="Hammon N."/>
            <person name="Deshpande S."/>
            <person name="Cheng J.F."/>
            <person name="Tapia R."/>
            <person name="Goodwin L.A."/>
            <person name="Pitluck S."/>
            <person name="Liolios K."/>
            <person name="Pagani I."/>
            <person name="Ivanova N."/>
            <person name="Mavromatis K."/>
            <person name="Mikhailova N."/>
            <person name="Huntemann M."/>
            <person name="Pati A."/>
            <person name="Chen A."/>
            <person name="Palaniappan K."/>
            <person name="Land M."/>
            <person name="Hauser L."/>
            <person name="Jeffries C.D."/>
            <person name="Rohde M."/>
            <person name="Spring S."/>
            <person name="Gronow S."/>
            <person name="Detter J.C."/>
            <person name="Bristow J."/>
            <person name="Eisen J.A."/>
            <person name="Markowitz V."/>
            <person name="Hugenholtz P."/>
            <person name="Kyrpides N.C."/>
            <person name="Woyke T."/>
            <person name="Klenk H.P."/>
        </authorList>
    </citation>
    <scope>NUCLEOTIDE SEQUENCE</scope>
    <source>
        <strain evidence="3">ATCC 51460 / DSM 7334 / H1</strain>
    </source>
</reference>
<comment type="similarity">
    <text evidence="1">Belongs to the short-chain dehydrogenases/reductases (SDR) family.</text>
</comment>
<dbReference type="PRINTS" id="PR00081">
    <property type="entry name" value="GDHRDH"/>
</dbReference>
<evidence type="ECO:0000256" key="1">
    <source>
        <dbReference type="ARBA" id="ARBA00006484"/>
    </source>
</evidence>
<dbReference type="RefSeq" id="WP_013969404.1">
    <property type="nucleotide sequence ID" value="NC_015732.1"/>
</dbReference>
<evidence type="ECO:0000313" key="3">
    <source>
        <dbReference type="Proteomes" id="UP000000503"/>
    </source>
</evidence>
<dbReference type="HOGENOM" id="CLU_010194_7_0_12"/>
<dbReference type="Pfam" id="PF00106">
    <property type="entry name" value="adh_short"/>
    <property type="match status" value="1"/>
</dbReference>
<dbReference type="PANTHER" id="PTHR42760:SF105">
    <property type="entry name" value="SORBITOL-6-PHOSPHATE 2-DEHYDROGENASE"/>
    <property type="match status" value="1"/>
</dbReference>
<organism evidence="2 3">
    <name type="scientific">Gracilinema caldarium (strain ATCC 51460 / DSM 7334 / H1)</name>
    <name type="common">Treponema caldarium</name>
    <dbReference type="NCBI Taxonomy" id="744872"/>
    <lineage>
        <taxon>Bacteria</taxon>
        <taxon>Pseudomonadati</taxon>
        <taxon>Spirochaetota</taxon>
        <taxon>Spirochaetia</taxon>
        <taxon>Spirochaetales</taxon>
        <taxon>Breznakiellaceae</taxon>
        <taxon>Gracilinema</taxon>
    </lineage>
</organism>
<dbReference type="EC" id="1.1.1.140" evidence="2"/>
<name>F8EXV0_GRAC1</name>
<proteinExistence type="inferred from homology"/>
<dbReference type="KEGG" id="scd:Spica_1986"/>
<accession>F8EXV0</accession>
<dbReference type="EMBL" id="CP002868">
    <property type="protein sequence ID" value="AEJ20114.1"/>
    <property type="molecule type" value="Genomic_DNA"/>
</dbReference>
<dbReference type="Proteomes" id="UP000000503">
    <property type="component" value="Chromosome"/>
</dbReference>
<protein>
    <submittedName>
        <fullName evidence="2">Sorbitol-6-phosphate 2-dehydrogenase</fullName>
        <ecNumber evidence="2">1.1.1.140</ecNumber>
    </submittedName>
</protein>
<sequence>MNRLMQIIAPILRGLYLHATGQSVVVLPGNTLVETECHIDVRPAMQGEDIHEEMAAKIASETCKSWIFEHSPSGVDALQTHGISQQLPSCIQVQTTSNIYTFWVDWDLDRCRDRIQRLDTQPLEISSQTKSMSSYEQLFQSRIRIAERKVALITGGAQGFGEELVQGLVGAGALVFIADLNYNGAQTLANRLNTHYGRTVALPVACNVAEETSVQEMVAHIVEQAGGLDICVSNAGILKAGSVLDQELAAFKLVTDVNYTAFFLVTKYVAQVMRCQALTAPEWYTDIIQINSKSGLEGSNKNGAYAGSKFGGIGLVQSFAMELVEYNIKVNAICPGNFFDGPLWSDPQKGLFVQYLQTGKVLGAKTVTDVRAFYEAKIPMKRGCTGPDVLRALFYIIEQVYETGQAVPVTGGQVMLH</sequence>
<dbReference type="InterPro" id="IPR002347">
    <property type="entry name" value="SDR_fam"/>
</dbReference>
<keyword evidence="2" id="KW-0560">Oxidoreductase</keyword>
<gene>
    <name evidence="2" type="ordered locus">Spica_1986</name>
</gene>